<dbReference type="RefSeq" id="WP_243520239.1">
    <property type="nucleotide sequence ID" value="NZ_CP094535.1"/>
</dbReference>
<gene>
    <name evidence="3" type="ORF">MTP16_23895</name>
</gene>
<dbReference type="Proteomes" id="UP000831390">
    <property type="component" value="Plasmid unnamed1"/>
</dbReference>
<proteinExistence type="inferred from homology"/>
<name>A0ABY4BC99_9BACT</name>
<geneLocation type="plasmid" evidence="3 4">
    <name>unnamed1</name>
</geneLocation>
<evidence type="ECO:0000256" key="1">
    <source>
        <dbReference type="ARBA" id="ARBA00006484"/>
    </source>
</evidence>
<dbReference type="Pfam" id="PF00106">
    <property type="entry name" value="adh_short"/>
    <property type="match status" value="1"/>
</dbReference>
<dbReference type="InterPro" id="IPR036291">
    <property type="entry name" value="NAD(P)-bd_dom_sf"/>
</dbReference>
<accession>A0ABY4BC99</accession>
<dbReference type="EMBL" id="CP094535">
    <property type="protein sequence ID" value="UOE36404.1"/>
    <property type="molecule type" value="Genomic_DNA"/>
</dbReference>
<dbReference type="InterPro" id="IPR057326">
    <property type="entry name" value="KR_dom"/>
</dbReference>
<reference evidence="3 4" key="1">
    <citation type="submission" date="2022-03" db="EMBL/GenBank/DDBJ databases">
        <title>Hymenobactersp. isolated from the air.</title>
        <authorList>
            <person name="Won M."/>
            <person name="Kwon S.-W."/>
        </authorList>
    </citation>
    <scope>NUCLEOTIDE SEQUENCE [LARGE SCALE GENOMIC DNA]</scope>
    <source>
        <strain evidence="3 4">KACC 22596</strain>
        <plasmid evidence="3 4">unnamed1</plasmid>
    </source>
</reference>
<dbReference type="InterPro" id="IPR002347">
    <property type="entry name" value="SDR_fam"/>
</dbReference>
<feature type="domain" description="Ketoreductase" evidence="2">
    <location>
        <begin position="3"/>
        <end position="166"/>
    </location>
</feature>
<dbReference type="SUPFAM" id="SSF51735">
    <property type="entry name" value="NAD(P)-binding Rossmann-fold domains"/>
    <property type="match status" value="1"/>
</dbReference>
<dbReference type="Gene3D" id="3.40.50.720">
    <property type="entry name" value="NAD(P)-binding Rossmann-like Domain"/>
    <property type="match status" value="1"/>
</dbReference>
<dbReference type="Pfam" id="PF13561">
    <property type="entry name" value="adh_short_C2"/>
    <property type="match status" value="1"/>
</dbReference>
<protein>
    <submittedName>
        <fullName evidence="3">SDR family oxidoreductase</fullName>
    </submittedName>
</protein>
<sequence length="279" mass="29702">MRKVSVITGGAGGMGLATAKLMGQDHQVVICDVSQERLDAAQAELRGLGIACEAVVCDITNRESVAELVRRAQQLGTVASLIHTAGVSPQMGKPELIMRINALGTIHVSDACYAIAQEGFCLVNVASMAAYTLPNLFVPTRAYKLAGTDQEAFLRKALFVGNFLPQKLRSGIAYSISKNFVVWYSKQQAARFGQKGGRVLSVSPGSIDTAMGRLEIKSGSEKMLQFAALKRFGRPEEVAEVLAFCASDKASYLTGIDILCDGGVIAGVTPKDLRSLSVD</sequence>
<organism evidence="3 4">
    <name type="scientific">Hymenobacter monticola</name>
    <dbReference type="NCBI Taxonomy" id="1705399"/>
    <lineage>
        <taxon>Bacteria</taxon>
        <taxon>Pseudomonadati</taxon>
        <taxon>Bacteroidota</taxon>
        <taxon>Cytophagia</taxon>
        <taxon>Cytophagales</taxon>
        <taxon>Hymenobacteraceae</taxon>
        <taxon>Hymenobacter</taxon>
    </lineage>
</organism>
<evidence type="ECO:0000313" key="4">
    <source>
        <dbReference type="Proteomes" id="UP000831390"/>
    </source>
</evidence>
<dbReference type="PRINTS" id="PR00081">
    <property type="entry name" value="GDHRDH"/>
</dbReference>
<keyword evidence="4" id="KW-1185">Reference proteome</keyword>
<keyword evidence="3" id="KW-0614">Plasmid</keyword>
<evidence type="ECO:0000313" key="3">
    <source>
        <dbReference type="EMBL" id="UOE36404.1"/>
    </source>
</evidence>
<evidence type="ECO:0000259" key="2">
    <source>
        <dbReference type="SMART" id="SM00822"/>
    </source>
</evidence>
<dbReference type="CDD" id="cd05233">
    <property type="entry name" value="SDR_c"/>
    <property type="match status" value="1"/>
</dbReference>
<dbReference type="PANTHER" id="PTHR42760">
    <property type="entry name" value="SHORT-CHAIN DEHYDROGENASES/REDUCTASES FAMILY MEMBER"/>
    <property type="match status" value="1"/>
</dbReference>
<comment type="similarity">
    <text evidence="1">Belongs to the short-chain dehydrogenases/reductases (SDR) family.</text>
</comment>
<dbReference type="SMART" id="SM00822">
    <property type="entry name" value="PKS_KR"/>
    <property type="match status" value="1"/>
</dbReference>